<gene>
    <name evidence="2" type="ORF">AArcSt2_01030</name>
</gene>
<protein>
    <submittedName>
        <fullName evidence="2">Universal stress protein</fullName>
    </submittedName>
</protein>
<comment type="caution">
    <text evidence="2">The sequence shown here is derived from an EMBL/GenBank/DDBJ whole genome shotgun (WGS) entry which is preliminary data.</text>
</comment>
<dbReference type="InterPro" id="IPR014729">
    <property type="entry name" value="Rossmann-like_a/b/a_fold"/>
</dbReference>
<dbReference type="Pfam" id="PF00582">
    <property type="entry name" value="Usp"/>
    <property type="match status" value="1"/>
</dbReference>
<dbReference type="AlphaFoldDB" id="A0AAE3FUS6"/>
<dbReference type="CDD" id="cd00293">
    <property type="entry name" value="USP-like"/>
    <property type="match status" value="1"/>
</dbReference>
<evidence type="ECO:0000259" key="1">
    <source>
        <dbReference type="Pfam" id="PF00582"/>
    </source>
</evidence>
<accession>A0AAE3FUS6</accession>
<reference evidence="2" key="2">
    <citation type="submission" date="2022-02" db="EMBL/GenBank/DDBJ databases">
        <authorList>
            <person name="Elcheninov A.G."/>
            <person name="Sorokin D.Y."/>
            <person name="Kublanov I.V."/>
        </authorList>
    </citation>
    <scope>NUCLEOTIDE SEQUENCE</scope>
    <source>
        <strain evidence="2">AArc-St2</strain>
    </source>
</reference>
<feature type="domain" description="UspA" evidence="1">
    <location>
        <begin position="16"/>
        <end position="146"/>
    </location>
</feature>
<dbReference type="InterPro" id="IPR006016">
    <property type="entry name" value="UspA"/>
</dbReference>
<dbReference type="SUPFAM" id="SSF52402">
    <property type="entry name" value="Adenine nucleotide alpha hydrolases-like"/>
    <property type="match status" value="1"/>
</dbReference>
<dbReference type="Proteomes" id="UP001203207">
    <property type="component" value="Unassembled WGS sequence"/>
</dbReference>
<name>A0AAE3FUS6_9EURY</name>
<evidence type="ECO:0000313" key="3">
    <source>
        <dbReference type="Proteomes" id="UP001203207"/>
    </source>
</evidence>
<organism evidence="2 3">
    <name type="scientific">Natronocalculus amylovorans</name>
    <dbReference type="NCBI Taxonomy" id="2917812"/>
    <lineage>
        <taxon>Archaea</taxon>
        <taxon>Methanobacteriati</taxon>
        <taxon>Methanobacteriota</taxon>
        <taxon>Stenosarchaea group</taxon>
        <taxon>Halobacteria</taxon>
        <taxon>Halobacteriales</taxon>
        <taxon>Haloferacaceae</taxon>
        <taxon>Natronocalculus</taxon>
    </lineage>
</organism>
<proteinExistence type="predicted"/>
<evidence type="ECO:0000313" key="2">
    <source>
        <dbReference type="EMBL" id="MCL9815520.1"/>
    </source>
</evidence>
<sequence>MSIQLSQTTNNHELFSRILVIATDDTDVTEAAETGVDVATGYGSSLHALYVVDTAEHWDMVVERREAYGEEAVETVASIGDAHDVSVTKHFRYGNPYKEAKAYIDDHNIELVVAPSPKYTGFDRLVNPTPLADRLSRSVDVPVLVVGPNK</sequence>
<dbReference type="RefSeq" id="WP_174652940.1">
    <property type="nucleotide sequence ID" value="NZ_JAKRVX010000001.1"/>
</dbReference>
<keyword evidence="3" id="KW-1185">Reference proteome</keyword>
<dbReference type="EMBL" id="JAKRVX010000001">
    <property type="protein sequence ID" value="MCL9815520.1"/>
    <property type="molecule type" value="Genomic_DNA"/>
</dbReference>
<reference evidence="2" key="1">
    <citation type="journal article" date="2022" name="Syst. Appl. Microbiol.">
        <title>Natronocalculus amylovorans gen. nov., sp. nov., and Natranaeroarchaeum aerophilus sp. nov., dominant culturable amylolytic natronoarchaea from hypersaline soda lakes in southwestern Siberia.</title>
        <authorList>
            <person name="Sorokin D.Y."/>
            <person name="Elcheninov A.G."/>
            <person name="Khizhniak T.V."/>
            <person name="Koenen M."/>
            <person name="Bale N.J."/>
            <person name="Damste J.S.S."/>
            <person name="Kublanov I.V."/>
        </authorList>
    </citation>
    <scope>NUCLEOTIDE SEQUENCE</scope>
    <source>
        <strain evidence="2">AArc-St2</strain>
    </source>
</reference>
<dbReference type="Gene3D" id="3.40.50.620">
    <property type="entry name" value="HUPs"/>
    <property type="match status" value="1"/>
</dbReference>